<sequence>MPLIESTFPASKRCPCGTGLTYSECCGVYHGSTRKPAPTAVALMRSRFSAFVVGDAEYLLRTWHPLSRPERLDLSDSPIRFYRLDIHDTVAGGPFDSAGVVEFEAFYKGTSVGSQRERSRFERGSDGVWYYVDGDVS</sequence>
<evidence type="ECO:0000259" key="3">
    <source>
        <dbReference type="Pfam" id="PF17775"/>
    </source>
</evidence>
<dbReference type="Pfam" id="PF02810">
    <property type="entry name" value="SEC-C"/>
    <property type="match status" value="1"/>
</dbReference>
<dbReference type="PATRIC" id="fig|1072256.5.peg.1040"/>
<dbReference type="InterPro" id="IPR023006">
    <property type="entry name" value="YchJ-like"/>
</dbReference>
<dbReference type="InterPro" id="IPR048469">
    <property type="entry name" value="YchJ-like_M"/>
</dbReference>
<dbReference type="Proteomes" id="UP000035548">
    <property type="component" value="Chromosome"/>
</dbReference>
<protein>
    <recommendedName>
        <fullName evidence="2">UPF0225 protein CUTER_05265</fullName>
    </recommendedName>
</protein>
<proteinExistence type="inferred from homology"/>
<evidence type="ECO:0000256" key="2">
    <source>
        <dbReference type="HAMAP-Rule" id="MF_00612"/>
    </source>
</evidence>
<gene>
    <name evidence="4" type="ORF">CUTER_05265</name>
</gene>
<evidence type="ECO:0000313" key="5">
    <source>
        <dbReference type="Proteomes" id="UP000035548"/>
    </source>
</evidence>
<organism evidence="4 5">
    <name type="scientific">Corynebacterium uterequi</name>
    <dbReference type="NCBI Taxonomy" id="1072256"/>
    <lineage>
        <taxon>Bacteria</taxon>
        <taxon>Bacillati</taxon>
        <taxon>Actinomycetota</taxon>
        <taxon>Actinomycetes</taxon>
        <taxon>Mycobacteriales</taxon>
        <taxon>Corynebacteriaceae</taxon>
        <taxon>Corynebacterium</taxon>
    </lineage>
</organism>
<reference evidence="5" key="2">
    <citation type="submission" date="2015-05" db="EMBL/GenBank/DDBJ databases">
        <title>Complete genome sequence of Corynebacterium uterequi DSM 45634, isolated from the uterus of a maiden mare.</title>
        <authorList>
            <person name="Ruckert C."/>
            <person name="Albersmeier A."/>
            <person name="Winkler A."/>
            <person name="Tauch A."/>
        </authorList>
    </citation>
    <scope>NUCLEOTIDE SEQUENCE [LARGE SCALE GENOMIC DNA]</scope>
    <source>
        <strain evidence="5">DSM 45634</strain>
    </source>
</reference>
<dbReference type="EMBL" id="CP011546">
    <property type="protein sequence ID" value="AKK11050.1"/>
    <property type="molecule type" value="Genomic_DNA"/>
</dbReference>
<keyword evidence="5" id="KW-1185">Reference proteome</keyword>
<dbReference type="InterPro" id="IPR004027">
    <property type="entry name" value="SEC_C_motif"/>
</dbReference>
<dbReference type="SUPFAM" id="SSF54427">
    <property type="entry name" value="NTF2-like"/>
    <property type="match status" value="1"/>
</dbReference>
<name>A0A0G3HE74_9CORY</name>
<accession>A0A0G3HE74</accession>
<dbReference type="KEGG" id="cut:CUTER_05265"/>
<dbReference type="STRING" id="1072256.CUTER_05265"/>
<dbReference type="Pfam" id="PF17775">
    <property type="entry name" value="YchJ_M-like"/>
    <property type="match status" value="1"/>
</dbReference>
<dbReference type="Gene3D" id="3.10.450.50">
    <property type="match status" value="1"/>
</dbReference>
<evidence type="ECO:0000256" key="1">
    <source>
        <dbReference type="ARBA" id="ARBA00010839"/>
    </source>
</evidence>
<feature type="domain" description="YchJ-like middle NTF2-like" evidence="3">
    <location>
        <begin position="39"/>
        <end position="134"/>
    </location>
</feature>
<comment type="similarity">
    <text evidence="1 2">Belongs to the UPF0225 family.</text>
</comment>
<dbReference type="OrthoDB" id="21421at2"/>
<dbReference type="InterPro" id="IPR032710">
    <property type="entry name" value="NTF2-like_dom_sf"/>
</dbReference>
<reference evidence="4 5" key="1">
    <citation type="journal article" date="2015" name="Genome Announc.">
        <title>Virulence Factor Genes Detected in the Complete Genome Sequence of Corynebacterium uterequi DSM 45634, Isolated from the Uterus of a Maiden Mare.</title>
        <authorList>
            <person name="Ruckert C."/>
            <person name="Kriete M."/>
            <person name="Jaenicke S."/>
            <person name="Winkler A."/>
            <person name="Tauch A."/>
        </authorList>
    </citation>
    <scope>NUCLEOTIDE SEQUENCE [LARGE SCALE GENOMIC DNA]</scope>
    <source>
        <strain evidence="4 5">DSM 45634</strain>
    </source>
</reference>
<dbReference type="AlphaFoldDB" id="A0A0G3HE74"/>
<dbReference type="RefSeq" id="WP_047259529.1">
    <property type="nucleotide sequence ID" value="NZ_CP011546.1"/>
</dbReference>
<dbReference type="HAMAP" id="MF_00612">
    <property type="entry name" value="UPF0225"/>
    <property type="match status" value="1"/>
</dbReference>
<evidence type="ECO:0000313" key="4">
    <source>
        <dbReference type="EMBL" id="AKK11050.1"/>
    </source>
</evidence>